<accession>A0ABR3G8Z1</accession>
<proteinExistence type="predicted"/>
<dbReference type="EMBL" id="JBBBZM010000169">
    <property type="protein sequence ID" value="KAL0632428.1"/>
    <property type="molecule type" value="Genomic_DNA"/>
</dbReference>
<keyword evidence="1" id="KW-0175">Coiled coil</keyword>
<evidence type="ECO:0000313" key="2">
    <source>
        <dbReference type="EMBL" id="KAL0632428.1"/>
    </source>
</evidence>
<keyword evidence="3" id="KW-1185">Reference proteome</keyword>
<protein>
    <submittedName>
        <fullName evidence="2">Uncharacterized protein</fullName>
    </submittedName>
</protein>
<evidence type="ECO:0000313" key="3">
    <source>
        <dbReference type="Proteomes" id="UP001447188"/>
    </source>
</evidence>
<gene>
    <name evidence="2" type="ORF">Q9L58_008681</name>
</gene>
<dbReference type="Proteomes" id="UP001447188">
    <property type="component" value="Unassembled WGS sequence"/>
</dbReference>
<dbReference type="Gene3D" id="1.10.287.1490">
    <property type="match status" value="1"/>
</dbReference>
<sequence>MSATMFSPVECQPLQEIAKWVTASTAEIESLRTEIKSLREQIDDTSARNTMLTQSAYNLQSSQQEKWQGMVEWRGRLEDEKNSLAADRTAIDSLRSSIIKLANTIQNDIQARLNEFTCKDDGKIVVPSFNKRML</sequence>
<name>A0ABR3G8Z1_9PEZI</name>
<comment type="caution">
    <text evidence="2">The sequence shown here is derived from an EMBL/GenBank/DDBJ whole genome shotgun (WGS) entry which is preliminary data.</text>
</comment>
<organism evidence="2 3">
    <name type="scientific">Discina gigas</name>
    <dbReference type="NCBI Taxonomy" id="1032678"/>
    <lineage>
        <taxon>Eukaryota</taxon>
        <taxon>Fungi</taxon>
        <taxon>Dikarya</taxon>
        <taxon>Ascomycota</taxon>
        <taxon>Pezizomycotina</taxon>
        <taxon>Pezizomycetes</taxon>
        <taxon>Pezizales</taxon>
        <taxon>Discinaceae</taxon>
        <taxon>Discina</taxon>
    </lineage>
</organism>
<reference evidence="2 3" key="1">
    <citation type="submission" date="2024-02" db="EMBL/GenBank/DDBJ databases">
        <title>Discinaceae phylogenomics.</title>
        <authorList>
            <person name="Dirks A.C."/>
            <person name="James T.Y."/>
        </authorList>
    </citation>
    <scope>NUCLEOTIDE SEQUENCE [LARGE SCALE GENOMIC DNA]</scope>
    <source>
        <strain evidence="2 3">ACD0624</strain>
    </source>
</reference>
<feature type="coiled-coil region" evidence="1">
    <location>
        <begin position="21"/>
        <end position="48"/>
    </location>
</feature>
<evidence type="ECO:0000256" key="1">
    <source>
        <dbReference type="SAM" id="Coils"/>
    </source>
</evidence>